<accession>A0A1I6I782</accession>
<dbReference type="EMBL" id="FOYZ01000002">
    <property type="protein sequence ID" value="SFR62592.1"/>
    <property type="molecule type" value="Genomic_DNA"/>
</dbReference>
<name>A0A1I6I782_9FIRM</name>
<reference evidence="1 2" key="1">
    <citation type="submission" date="2016-10" db="EMBL/GenBank/DDBJ databases">
        <authorList>
            <person name="de Groot N.N."/>
        </authorList>
    </citation>
    <scope>NUCLEOTIDE SEQUENCE [LARGE SCALE GENOMIC DNA]</scope>
    <source>
        <strain evidence="1 2">743A</strain>
    </source>
</reference>
<sequence>MSVENTGEEEVLVYTDGDGKGTETDKRAYISSQDAKYLTWEDEGRRIHVYGNAVHAYIGENDNGDGNKYGYFNMENGLLPIDEC</sequence>
<dbReference type="RefSeq" id="WP_092559127.1">
    <property type="nucleotide sequence ID" value="NZ_FOYZ01000002.1"/>
</dbReference>
<keyword evidence="2" id="KW-1185">Reference proteome</keyword>
<dbReference type="AlphaFoldDB" id="A0A1I6I782"/>
<proteinExistence type="predicted"/>
<protein>
    <submittedName>
        <fullName evidence="1">Uncharacterized protein</fullName>
    </submittedName>
</protein>
<organism evidence="1 2">
    <name type="scientific">Anaeromicropila populeti</name>
    <dbReference type="NCBI Taxonomy" id="37658"/>
    <lineage>
        <taxon>Bacteria</taxon>
        <taxon>Bacillati</taxon>
        <taxon>Bacillota</taxon>
        <taxon>Clostridia</taxon>
        <taxon>Lachnospirales</taxon>
        <taxon>Lachnospiraceae</taxon>
        <taxon>Anaeromicropila</taxon>
    </lineage>
</organism>
<evidence type="ECO:0000313" key="2">
    <source>
        <dbReference type="Proteomes" id="UP000199659"/>
    </source>
</evidence>
<dbReference type="Proteomes" id="UP000199659">
    <property type="component" value="Unassembled WGS sequence"/>
</dbReference>
<evidence type="ECO:0000313" key="1">
    <source>
        <dbReference type="EMBL" id="SFR62592.1"/>
    </source>
</evidence>
<gene>
    <name evidence="1" type="ORF">SAMN05661086_00504</name>
</gene>